<dbReference type="Pfam" id="PF07969">
    <property type="entry name" value="Amidohydro_3"/>
    <property type="match status" value="1"/>
</dbReference>
<evidence type="ECO:0000313" key="2">
    <source>
        <dbReference type="EMBL" id="RJG00618.1"/>
    </source>
</evidence>
<evidence type="ECO:0000313" key="3">
    <source>
        <dbReference type="Proteomes" id="UP000266327"/>
    </source>
</evidence>
<dbReference type="Gene3D" id="3.20.20.140">
    <property type="entry name" value="Metal-dependent hydrolases"/>
    <property type="match status" value="1"/>
</dbReference>
<gene>
    <name evidence="2" type="ORF">D3878_02680</name>
</gene>
<dbReference type="Proteomes" id="UP000266327">
    <property type="component" value="Unassembled WGS sequence"/>
</dbReference>
<dbReference type="PANTHER" id="PTHR11647:SF1">
    <property type="entry name" value="COLLAPSIN RESPONSE MEDIATOR PROTEIN"/>
    <property type="match status" value="1"/>
</dbReference>
<protein>
    <submittedName>
        <fullName evidence="2">D-aminoacylase</fullName>
    </submittedName>
</protein>
<dbReference type="InterPro" id="IPR013108">
    <property type="entry name" value="Amidohydro_3"/>
</dbReference>
<dbReference type="InterPro" id="IPR032466">
    <property type="entry name" value="Metal_Hydrolase"/>
</dbReference>
<dbReference type="InterPro" id="IPR050378">
    <property type="entry name" value="Metallo-dep_Hydrolases_sf"/>
</dbReference>
<feature type="domain" description="Amidohydrolase 3" evidence="1">
    <location>
        <begin position="47"/>
        <end position="555"/>
    </location>
</feature>
<proteinExistence type="predicted"/>
<reference evidence="3" key="1">
    <citation type="submission" date="2018-09" db="EMBL/GenBank/DDBJ databases">
        <authorList>
            <person name="Zhu H."/>
        </authorList>
    </citation>
    <scope>NUCLEOTIDE SEQUENCE [LARGE SCALE GENOMIC DNA]</scope>
    <source>
        <strain evidence="3">K1S02-23</strain>
    </source>
</reference>
<dbReference type="PANTHER" id="PTHR11647">
    <property type="entry name" value="HYDRANTOINASE/DIHYDROPYRIMIDINASE FAMILY MEMBER"/>
    <property type="match status" value="1"/>
</dbReference>
<dbReference type="SUPFAM" id="SSF51338">
    <property type="entry name" value="Composite domain of metallo-dependent hydrolases"/>
    <property type="match status" value="1"/>
</dbReference>
<dbReference type="GO" id="GO:0016812">
    <property type="term" value="F:hydrolase activity, acting on carbon-nitrogen (but not peptide) bonds, in cyclic amides"/>
    <property type="evidence" value="ECO:0007669"/>
    <property type="project" value="TreeGrafter"/>
</dbReference>
<accession>A0A3A3FWM1</accession>
<evidence type="ECO:0000259" key="1">
    <source>
        <dbReference type="Pfam" id="PF07969"/>
    </source>
</evidence>
<dbReference type="InterPro" id="IPR011059">
    <property type="entry name" value="Metal-dep_hydrolase_composite"/>
</dbReference>
<organism evidence="2 3">
    <name type="scientific">Noviherbaspirillum sedimenti</name>
    <dbReference type="NCBI Taxonomy" id="2320865"/>
    <lineage>
        <taxon>Bacteria</taxon>
        <taxon>Pseudomonadati</taxon>
        <taxon>Pseudomonadota</taxon>
        <taxon>Betaproteobacteria</taxon>
        <taxon>Burkholderiales</taxon>
        <taxon>Oxalobacteraceae</taxon>
        <taxon>Noviherbaspirillum</taxon>
    </lineage>
</organism>
<comment type="caution">
    <text evidence="2">The sequence shown here is derived from an EMBL/GenBank/DDBJ whole genome shotgun (WGS) entry which is preliminary data.</text>
</comment>
<dbReference type="EMBL" id="QYUQ01000002">
    <property type="protein sequence ID" value="RJG00618.1"/>
    <property type="molecule type" value="Genomic_DNA"/>
</dbReference>
<dbReference type="RefSeq" id="WP_119784073.1">
    <property type="nucleotide sequence ID" value="NZ_QYUQ01000002.1"/>
</dbReference>
<sequence>MKTIAHDMVIRGGLVIDGSGSPAFRADVAINGGRITAIGPIEGSGKEEIDAADCLVTPGFVDVHTHYDGQATWEHTLAPSSGHGVTTVVTGNCGVGFAPVRPSDHQVLIKVMEGVEDIPEVVMAEGISWNWETFPDYLDVLSVREFDIDVATQIPHSPLRVYVMGQRGADHEPSTPEDRVAMAKLVTEAVQAGAIGVSTSRSPGHRLKNGKLAPSIDSADEEILALASGLKEAGAGVFQIITNASGNPAEEISLVRKLAETSQRPVSFTLLQVPRAPEDWRISLKHVEQANADGLAIRGQVFPRPVGVLLGLDLSLNPFLTRLSYRAIEKLPLAERVAILRDPAFKAKLLAEVPIPDPQPMLNELCAQVNEMFVLDDRAEYTPPADKLICNLAASAGVSAESLAYDLLLGDEGKAILYLPGANYVGNTLNAVREMMASPYTILGLGDGGAHYGLICDASYPTFMLTHWVRDASPEQRFPIEWAISELSRKPAEAVGLMDRGLLKPGMKADVNVINLDRLRLSAPRTAYDLPSGGRRLQQRAEGYVATVVSGMVTYRNGKATGALPGRLVRRQQAQQQSVQGREGVRP</sequence>
<name>A0A3A3FWM1_9BURK</name>
<dbReference type="CDD" id="cd01297">
    <property type="entry name" value="D-aminoacylase"/>
    <property type="match status" value="1"/>
</dbReference>
<keyword evidence="3" id="KW-1185">Reference proteome</keyword>
<dbReference type="OrthoDB" id="9766983at2"/>
<dbReference type="AlphaFoldDB" id="A0A3A3FWM1"/>
<dbReference type="SUPFAM" id="SSF51556">
    <property type="entry name" value="Metallo-dependent hydrolases"/>
    <property type="match status" value="1"/>
</dbReference>
<dbReference type="GO" id="GO:0005829">
    <property type="term" value="C:cytosol"/>
    <property type="evidence" value="ECO:0007669"/>
    <property type="project" value="TreeGrafter"/>
</dbReference>